<keyword evidence="1" id="KW-0812">Transmembrane</keyword>
<gene>
    <name evidence="2" type="ordered locus">BATR1942_09425</name>
</gene>
<keyword evidence="1" id="KW-1133">Transmembrane helix</keyword>
<proteinExistence type="predicted"/>
<evidence type="ECO:0000313" key="2">
    <source>
        <dbReference type="EMBL" id="ADP32818.1"/>
    </source>
</evidence>
<accession>A0ABM5LYQ8</accession>
<evidence type="ECO:0000256" key="1">
    <source>
        <dbReference type="SAM" id="Phobius"/>
    </source>
</evidence>
<keyword evidence="1" id="KW-0472">Membrane</keyword>
<dbReference type="Proteomes" id="UP000006867">
    <property type="component" value="Chromosome"/>
</dbReference>
<keyword evidence="3" id="KW-1185">Reference proteome</keyword>
<feature type="transmembrane region" description="Helical" evidence="1">
    <location>
        <begin position="45"/>
        <end position="69"/>
    </location>
</feature>
<sequence>MMKSDWNEERIKELLNQLPIVKDQRSANDIYACLLKAKHKKKLPVSWVGPAVATAIVVYIAFIISPHLFPKSQFENKETADDSAAAEMKLADSQKSEAARIQKTFVVSDKDQNKYITVAFANAKTSTIIPVSIEKTNSGENIQDMLFAYDHSDLFDTGISVPSFIDDVKVTENQKELLIQVKQQITVDSSKEAKLLEKMLNETMKWSPYDRIKFTTDQGDSGADIGSYGTLTELPVHKQTQRGYYAHQDEEGQYFLVPSEKTYHNISDAIKGMENSSNSDTRPIIKSGTVKSVTEKNDSLLIYFSEKSVVENSISSILMLEGLLLTAKDFGYTKVTFKNTKTHQVGKYDVTEPVSVPSAPNPIHIN</sequence>
<protein>
    <submittedName>
        <fullName evidence="2">Negative regulator of sigma(X) activity</fullName>
    </submittedName>
</protein>
<dbReference type="RefSeq" id="WP_004429702.1">
    <property type="nucleotide sequence ID" value="NC_014639.1"/>
</dbReference>
<name>A0ABM5LYQ8_BACA1</name>
<dbReference type="EMBL" id="CP002207">
    <property type="protein sequence ID" value="ADP32818.1"/>
    <property type="molecule type" value="Genomic_DNA"/>
</dbReference>
<evidence type="ECO:0000313" key="3">
    <source>
        <dbReference type="Proteomes" id="UP000006867"/>
    </source>
</evidence>
<organism evidence="2 3">
    <name type="scientific">Bacillus atrophaeus (strain 1942)</name>
    <dbReference type="NCBI Taxonomy" id="720555"/>
    <lineage>
        <taxon>Bacteria</taxon>
        <taxon>Bacillati</taxon>
        <taxon>Bacillota</taxon>
        <taxon>Bacilli</taxon>
        <taxon>Bacillales</taxon>
        <taxon>Bacillaceae</taxon>
        <taxon>Bacillus</taxon>
    </lineage>
</organism>
<reference evidence="2 3" key="1">
    <citation type="journal article" date="2011" name="Front. Microbiol.">
        <title>Genomic signatures of strain selection and enhancement in Bacillus atrophaeus var. globigii, a historical biowarfare simulant.</title>
        <authorList>
            <person name="Gibbons H.S."/>
            <person name="Broomall S.M."/>
            <person name="McNew L.A."/>
            <person name="Daligault H."/>
            <person name="Chapman C."/>
            <person name="Bruce D."/>
            <person name="Karavis M."/>
            <person name="Krepps M."/>
            <person name="McGregor P.A."/>
            <person name="Hong C."/>
            <person name="Park K.H."/>
            <person name="Akmal A."/>
            <person name="Feldman A."/>
            <person name="Lin J.S."/>
            <person name="Chang W.E."/>
            <person name="Higgs B.W."/>
            <person name="Demirev P."/>
            <person name="Lindquist J."/>
            <person name="Liem A."/>
            <person name="Fochler E."/>
            <person name="Read T.D."/>
            <person name="Tapia R."/>
            <person name="Johnson S."/>
            <person name="Bishop-Lilly K.A."/>
            <person name="Detter C."/>
            <person name="Han C."/>
            <person name="Sozhamannan S."/>
            <person name="Rosenzweig C.N."/>
            <person name="Skowronski E.W."/>
        </authorList>
    </citation>
    <scope>NUCLEOTIDE SEQUENCE [LARGE SCALE GENOMIC DNA]</scope>
    <source>
        <strain evidence="2 3">1942</strain>
    </source>
</reference>